<accession>A0ABT0Q6I8</accession>
<evidence type="ECO:0000313" key="2">
    <source>
        <dbReference type="Proteomes" id="UP001203880"/>
    </source>
</evidence>
<keyword evidence="2" id="KW-1185">Reference proteome</keyword>
<sequence length="83" mass="8739">MNRFVIALGCLALAGCAELTDARTGQVHSYDGNTVVIRGPVASGQTSRPPVAMREMARDLCPDARYISSDAGGTGALYTFSCR</sequence>
<gene>
    <name evidence="1" type="ORF">M3P21_18330</name>
</gene>
<dbReference type="EMBL" id="JAMFMB010000029">
    <property type="protein sequence ID" value="MCL6285491.1"/>
    <property type="molecule type" value="Genomic_DNA"/>
</dbReference>
<reference evidence="1" key="1">
    <citation type="submission" date="2022-05" db="EMBL/GenBank/DDBJ databases">
        <authorList>
            <person name="Park J.-S."/>
        </authorList>
    </citation>
    <scope>NUCLEOTIDE SEQUENCE</scope>
    <source>
        <strain evidence="1">2012CJ41-6</strain>
    </source>
</reference>
<proteinExistence type="predicted"/>
<organism evidence="1 2">
    <name type="scientific">Ruegeria spongiae</name>
    <dbReference type="NCBI Taxonomy" id="2942209"/>
    <lineage>
        <taxon>Bacteria</taxon>
        <taxon>Pseudomonadati</taxon>
        <taxon>Pseudomonadota</taxon>
        <taxon>Alphaproteobacteria</taxon>
        <taxon>Rhodobacterales</taxon>
        <taxon>Roseobacteraceae</taxon>
        <taxon>Ruegeria</taxon>
    </lineage>
</organism>
<evidence type="ECO:0008006" key="3">
    <source>
        <dbReference type="Google" id="ProtNLM"/>
    </source>
</evidence>
<protein>
    <recommendedName>
        <fullName evidence="3">Lipoprotein</fullName>
    </recommendedName>
</protein>
<dbReference type="RefSeq" id="WP_249712333.1">
    <property type="nucleotide sequence ID" value="NZ_JAMFMB010000029.1"/>
</dbReference>
<dbReference type="PROSITE" id="PS51257">
    <property type="entry name" value="PROKAR_LIPOPROTEIN"/>
    <property type="match status" value="1"/>
</dbReference>
<comment type="caution">
    <text evidence="1">The sequence shown here is derived from an EMBL/GenBank/DDBJ whole genome shotgun (WGS) entry which is preliminary data.</text>
</comment>
<name>A0ABT0Q6I8_9RHOB</name>
<dbReference type="Proteomes" id="UP001203880">
    <property type="component" value="Unassembled WGS sequence"/>
</dbReference>
<evidence type="ECO:0000313" key="1">
    <source>
        <dbReference type="EMBL" id="MCL6285491.1"/>
    </source>
</evidence>